<dbReference type="NCBIfam" id="NF040942">
    <property type="entry name" value="hypo_ExtJ"/>
    <property type="match status" value="1"/>
</dbReference>
<gene>
    <name evidence="2" type="ORF">Dace_2592</name>
</gene>
<name>Q1K2E2_DESA6</name>
<keyword evidence="1" id="KW-0732">Signal</keyword>
<dbReference type="AlphaFoldDB" id="Q1K2E2"/>
<reference evidence="2" key="2">
    <citation type="submission" date="2006-05" db="EMBL/GenBank/DDBJ databases">
        <title>Sequencing of the draft genome and assembly of Desulfuromonas acetoxidans DSM 684.</title>
        <authorList>
            <consortium name="US DOE Joint Genome Institute (JGI-PGF)"/>
            <person name="Copeland A."/>
            <person name="Lucas S."/>
            <person name="Lapidus A."/>
            <person name="Barry K."/>
            <person name="Detter J.C."/>
            <person name="Glavina del Rio T."/>
            <person name="Hammon N."/>
            <person name="Israni S."/>
            <person name="Dalin E."/>
            <person name="Tice H."/>
            <person name="Bruce D."/>
            <person name="Pitluck S."/>
            <person name="Richardson P."/>
        </authorList>
    </citation>
    <scope>NUCLEOTIDE SEQUENCE [LARGE SCALE GENOMIC DNA]</scope>
    <source>
        <strain evidence="2">DSM 684</strain>
    </source>
</reference>
<sequence>MKKMIVLMATAAFIGGLCSAAFASVDGEVVKVRGSKVTVEVSRSDAKKISKGDKVEMDIEKGAAAAPSGGNDMLTGC</sequence>
<evidence type="ECO:0000256" key="1">
    <source>
        <dbReference type="SAM" id="SignalP"/>
    </source>
</evidence>
<dbReference type="OrthoDB" id="5407743at2"/>
<accession>Q1K2E2</accession>
<dbReference type="EMBL" id="AAEW02000004">
    <property type="protein sequence ID" value="EAT16497.1"/>
    <property type="molecule type" value="Genomic_DNA"/>
</dbReference>
<organism evidence="2 3">
    <name type="scientific">Desulfuromonas acetoxidans (strain DSM 684 / 11070)</name>
    <dbReference type="NCBI Taxonomy" id="281689"/>
    <lineage>
        <taxon>Bacteria</taxon>
        <taxon>Pseudomonadati</taxon>
        <taxon>Thermodesulfobacteriota</taxon>
        <taxon>Desulfuromonadia</taxon>
        <taxon>Desulfuromonadales</taxon>
        <taxon>Desulfuromonadaceae</taxon>
        <taxon>Desulfuromonas</taxon>
    </lineage>
</organism>
<reference evidence="2" key="1">
    <citation type="submission" date="2006-05" db="EMBL/GenBank/DDBJ databases">
        <title>Annotation of the draft genome assembly of Desulfuromonas acetoxidans DSM 684.</title>
        <authorList>
            <consortium name="US DOE Joint Genome Institute (JGI-ORNL)"/>
            <person name="Larimer F."/>
            <person name="Land M."/>
            <person name="Hauser L."/>
        </authorList>
    </citation>
    <scope>NUCLEOTIDE SEQUENCE [LARGE SCALE GENOMIC DNA]</scope>
    <source>
        <strain evidence="2">DSM 684</strain>
    </source>
</reference>
<evidence type="ECO:0008006" key="4">
    <source>
        <dbReference type="Google" id="ProtNLM"/>
    </source>
</evidence>
<feature type="chain" id="PRO_5004192414" description="DUF5666 domain-containing protein" evidence="1">
    <location>
        <begin position="24"/>
        <end position="77"/>
    </location>
</feature>
<protein>
    <recommendedName>
        <fullName evidence="4">DUF5666 domain-containing protein</fullName>
    </recommendedName>
</protein>
<feature type="signal peptide" evidence="1">
    <location>
        <begin position="1"/>
        <end position="23"/>
    </location>
</feature>
<keyword evidence="3" id="KW-1185">Reference proteome</keyword>
<proteinExistence type="predicted"/>
<evidence type="ECO:0000313" key="3">
    <source>
        <dbReference type="Proteomes" id="UP000005695"/>
    </source>
</evidence>
<evidence type="ECO:0000313" key="2">
    <source>
        <dbReference type="EMBL" id="EAT16497.1"/>
    </source>
</evidence>
<comment type="caution">
    <text evidence="2">The sequence shown here is derived from an EMBL/GenBank/DDBJ whole genome shotgun (WGS) entry which is preliminary data.</text>
</comment>
<dbReference type="Proteomes" id="UP000005695">
    <property type="component" value="Unassembled WGS sequence"/>
</dbReference>
<dbReference type="RefSeq" id="WP_005998468.1">
    <property type="nucleotide sequence ID" value="NZ_AAEW02000004.1"/>
</dbReference>